<dbReference type="AlphaFoldDB" id="A0A1R0KWR8"/>
<reference evidence="3 4" key="1">
    <citation type="submission" date="2016-01" db="EMBL/GenBank/DDBJ databases">
        <title>Amycolatopsis coloradensis genome sequencing and assembly.</title>
        <authorList>
            <person name="Mayilraj S."/>
        </authorList>
    </citation>
    <scope>NUCLEOTIDE SEQUENCE [LARGE SCALE GENOMIC DNA]</scope>
    <source>
        <strain evidence="3 4">DSM 44225</strain>
    </source>
</reference>
<evidence type="ECO:0000313" key="3">
    <source>
        <dbReference type="EMBL" id="OLZ53499.1"/>
    </source>
</evidence>
<dbReference type="SUPFAM" id="SSF53955">
    <property type="entry name" value="Lysozyme-like"/>
    <property type="match status" value="1"/>
</dbReference>
<organism evidence="3 4">
    <name type="scientific">Amycolatopsis coloradensis</name>
    <dbReference type="NCBI Taxonomy" id="76021"/>
    <lineage>
        <taxon>Bacteria</taxon>
        <taxon>Bacillati</taxon>
        <taxon>Actinomycetota</taxon>
        <taxon>Actinomycetes</taxon>
        <taxon>Pseudonocardiales</taxon>
        <taxon>Pseudonocardiaceae</taxon>
        <taxon>Amycolatopsis</taxon>
    </lineage>
</organism>
<keyword evidence="2" id="KW-1133">Transmembrane helix</keyword>
<evidence type="ECO:0000313" key="4">
    <source>
        <dbReference type="Proteomes" id="UP000187486"/>
    </source>
</evidence>
<feature type="transmembrane region" description="Helical" evidence="2">
    <location>
        <begin position="22"/>
        <end position="43"/>
    </location>
</feature>
<keyword evidence="4" id="KW-1185">Reference proteome</keyword>
<protein>
    <submittedName>
        <fullName evidence="3">Murein transglycosylase</fullName>
    </submittedName>
</protein>
<name>A0A1R0KWR8_9PSEU</name>
<dbReference type="RefSeq" id="WP_076159374.1">
    <property type="nucleotide sequence ID" value="NZ_JBEZVB010000001.1"/>
</dbReference>
<evidence type="ECO:0000256" key="1">
    <source>
        <dbReference type="SAM" id="MobiDB-lite"/>
    </source>
</evidence>
<proteinExistence type="predicted"/>
<dbReference type="STRING" id="76021.BS329_12005"/>
<dbReference type="EMBL" id="MQUQ01000005">
    <property type="protein sequence ID" value="OLZ53499.1"/>
    <property type="molecule type" value="Genomic_DNA"/>
</dbReference>
<feature type="region of interest" description="Disordered" evidence="1">
    <location>
        <begin position="1"/>
        <end position="22"/>
    </location>
</feature>
<dbReference type="InterPro" id="IPR023346">
    <property type="entry name" value="Lysozyme-like_dom_sf"/>
</dbReference>
<dbReference type="OrthoDB" id="9796191at2"/>
<dbReference type="Proteomes" id="UP000187486">
    <property type="component" value="Unassembled WGS sequence"/>
</dbReference>
<evidence type="ECO:0000256" key="2">
    <source>
        <dbReference type="SAM" id="Phobius"/>
    </source>
</evidence>
<sequence length="235" mass="24947">MAETTQSRVDAPEHPARPLPPYVPRLAFAGGLVLTGVILIMTVGMNRPGGEEPPPPAEPQPALAVPDQKPQPGAATPRAGLAAPPDRPTVSDAAELETWANRVAAKTRISVTELSAYGRAEMWLRRQKPGCHLSWATLAGISRVEAAQGRLGPIMLAPDVWAKQAIRATSDGKQPDPKNLDDAAFATARYLCAAGDDIATPEGWWKSMRVFNPAVPYVQEVFSAADAYADASVAP</sequence>
<accession>A0A1R0KWR8</accession>
<keyword evidence="2" id="KW-0812">Transmembrane</keyword>
<gene>
    <name evidence="3" type="ORF">BS329_12005</name>
</gene>
<comment type="caution">
    <text evidence="3">The sequence shown here is derived from an EMBL/GenBank/DDBJ whole genome shotgun (WGS) entry which is preliminary data.</text>
</comment>
<keyword evidence="2" id="KW-0472">Membrane</keyword>
<feature type="region of interest" description="Disordered" evidence="1">
    <location>
        <begin position="47"/>
        <end position="89"/>
    </location>
</feature>